<dbReference type="EMBL" id="KZ345942">
    <property type="protein sequence ID" value="PIO71461.1"/>
    <property type="molecule type" value="Genomic_DNA"/>
</dbReference>
<name>A0A2G9UMG0_TELCI</name>
<evidence type="ECO:0000259" key="1">
    <source>
        <dbReference type="PROSITE" id="PS50200"/>
    </source>
</evidence>
<dbReference type="PROSITE" id="PS50200">
    <property type="entry name" value="RA"/>
    <property type="match status" value="1"/>
</dbReference>
<dbReference type="InterPro" id="IPR000159">
    <property type="entry name" value="RA_dom"/>
</dbReference>
<dbReference type="SUPFAM" id="SSF54236">
    <property type="entry name" value="Ubiquitin-like"/>
    <property type="match status" value="1"/>
</dbReference>
<feature type="domain" description="Ras-associating" evidence="1">
    <location>
        <begin position="1"/>
        <end position="72"/>
    </location>
</feature>
<evidence type="ECO:0000313" key="3">
    <source>
        <dbReference type="Proteomes" id="UP000230423"/>
    </source>
</evidence>
<gene>
    <name evidence="2" type="ORF">TELCIR_06645</name>
</gene>
<proteinExistence type="predicted"/>
<feature type="non-terminal residue" evidence="2">
    <location>
        <position position="1"/>
    </location>
</feature>
<dbReference type="InterPro" id="IPR029071">
    <property type="entry name" value="Ubiquitin-like_domsf"/>
</dbReference>
<keyword evidence="3" id="KW-1185">Reference proteome</keyword>
<dbReference type="AlphaFoldDB" id="A0A2G9UMG0"/>
<dbReference type="GO" id="GO:0007165">
    <property type="term" value="P:signal transduction"/>
    <property type="evidence" value="ECO:0007669"/>
    <property type="project" value="InterPro"/>
</dbReference>
<evidence type="ECO:0000313" key="2">
    <source>
        <dbReference type="EMBL" id="PIO71461.1"/>
    </source>
</evidence>
<dbReference type="Gene3D" id="3.10.20.90">
    <property type="entry name" value="Phosphatidylinositol 3-kinase Catalytic Subunit, Chain A, domain 1"/>
    <property type="match status" value="1"/>
</dbReference>
<dbReference type="OrthoDB" id="5871585at2759"/>
<dbReference type="Proteomes" id="UP000230423">
    <property type="component" value="Unassembled WGS sequence"/>
</dbReference>
<organism evidence="2 3">
    <name type="scientific">Teladorsagia circumcincta</name>
    <name type="common">Brown stomach worm</name>
    <name type="synonym">Ostertagia circumcincta</name>
    <dbReference type="NCBI Taxonomy" id="45464"/>
    <lineage>
        <taxon>Eukaryota</taxon>
        <taxon>Metazoa</taxon>
        <taxon>Ecdysozoa</taxon>
        <taxon>Nematoda</taxon>
        <taxon>Chromadorea</taxon>
        <taxon>Rhabditida</taxon>
        <taxon>Rhabditina</taxon>
        <taxon>Rhabditomorpha</taxon>
        <taxon>Strongyloidea</taxon>
        <taxon>Trichostrongylidae</taxon>
        <taxon>Teladorsagia</taxon>
    </lineage>
</organism>
<protein>
    <recommendedName>
        <fullName evidence="1">Ras-associating domain-containing protein</fullName>
    </recommendedName>
</protein>
<sequence length="118" mass="13492">VFVKVRRSLEDESNFAIVEECTDDTRTAANIPAGRQTAPRITRRVLRANENVWKAQSRWKNLGRFVLENRKETVHSTLEKTKRVDSSRKVSLTSVRSMGLPKKISKFGKSFTMDVAPK</sequence>
<reference evidence="2 3" key="1">
    <citation type="submission" date="2015-09" db="EMBL/GenBank/DDBJ databases">
        <title>Draft genome of the parasitic nematode Teladorsagia circumcincta isolate WARC Sus (inbred).</title>
        <authorList>
            <person name="Mitreva M."/>
        </authorList>
    </citation>
    <scope>NUCLEOTIDE SEQUENCE [LARGE SCALE GENOMIC DNA]</scope>
    <source>
        <strain evidence="2 3">S</strain>
    </source>
</reference>
<accession>A0A2G9UMG0</accession>